<evidence type="ECO:0000313" key="10">
    <source>
        <dbReference type="EMBL" id="RJP61501.1"/>
    </source>
</evidence>
<dbReference type="GO" id="GO:0005886">
    <property type="term" value="C:plasma membrane"/>
    <property type="evidence" value="ECO:0007669"/>
    <property type="project" value="UniProtKB-SubCell"/>
</dbReference>
<organism evidence="10 11">
    <name type="scientific">Candidatus Auribacter fodinae</name>
    <dbReference type="NCBI Taxonomy" id="2093366"/>
    <lineage>
        <taxon>Bacteria</taxon>
        <taxon>Pseudomonadati</taxon>
        <taxon>Candidatus Auribacterota</taxon>
        <taxon>Candidatus Auribacteria</taxon>
        <taxon>Candidatus Auribacterales</taxon>
        <taxon>Candidatus Auribacteraceae</taxon>
        <taxon>Candidatus Auribacter</taxon>
    </lineage>
</organism>
<keyword evidence="4" id="KW-0808">Transferase</keyword>
<evidence type="ECO:0000256" key="2">
    <source>
        <dbReference type="ARBA" id="ARBA00022475"/>
    </source>
</evidence>
<dbReference type="InterPro" id="IPR050297">
    <property type="entry name" value="LipidA_mod_glycosyltrf_83"/>
</dbReference>
<evidence type="ECO:0000256" key="1">
    <source>
        <dbReference type="ARBA" id="ARBA00004651"/>
    </source>
</evidence>
<evidence type="ECO:0000256" key="8">
    <source>
        <dbReference type="SAM" id="Phobius"/>
    </source>
</evidence>
<feature type="transmembrane region" description="Helical" evidence="8">
    <location>
        <begin position="285"/>
        <end position="302"/>
    </location>
</feature>
<proteinExistence type="predicted"/>
<dbReference type="GO" id="GO:0009103">
    <property type="term" value="P:lipopolysaccharide biosynthetic process"/>
    <property type="evidence" value="ECO:0007669"/>
    <property type="project" value="UniProtKB-ARBA"/>
</dbReference>
<keyword evidence="3" id="KW-0328">Glycosyltransferase</keyword>
<evidence type="ECO:0000259" key="9">
    <source>
        <dbReference type="Pfam" id="PF13231"/>
    </source>
</evidence>
<evidence type="ECO:0000256" key="5">
    <source>
        <dbReference type="ARBA" id="ARBA00022692"/>
    </source>
</evidence>
<accession>A0A3A4RIK9</accession>
<evidence type="ECO:0000256" key="7">
    <source>
        <dbReference type="ARBA" id="ARBA00023136"/>
    </source>
</evidence>
<dbReference type="GO" id="GO:0016763">
    <property type="term" value="F:pentosyltransferase activity"/>
    <property type="evidence" value="ECO:0007669"/>
    <property type="project" value="TreeGrafter"/>
</dbReference>
<feature type="transmembrane region" description="Helical" evidence="8">
    <location>
        <begin position="75"/>
        <end position="108"/>
    </location>
</feature>
<feature type="transmembrane region" description="Helical" evidence="8">
    <location>
        <begin position="205"/>
        <end position="223"/>
    </location>
</feature>
<feature type="transmembrane region" description="Helical" evidence="8">
    <location>
        <begin position="168"/>
        <end position="198"/>
    </location>
</feature>
<keyword evidence="5 8" id="KW-0812">Transmembrane</keyword>
<comment type="subcellular location">
    <subcellularLocation>
        <location evidence="1">Cell membrane</location>
        <topology evidence="1">Multi-pass membrane protein</topology>
    </subcellularLocation>
</comment>
<dbReference type="PANTHER" id="PTHR33908">
    <property type="entry name" value="MANNOSYLTRANSFERASE YKCB-RELATED"/>
    <property type="match status" value="1"/>
</dbReference>
<feature type="transmembrane region" description="Helical" evidence="8">
    <location>
        <begin position="12"/>
        <end position="34"/>
    </location>
</feature>
<name>A0A3A4RIK9_9BACT</name>
<dbReference type="AlphaFoldDB" id="A0A3A4RIK9"/>
<dbReference type="Proteomes" id="UP000266426">
    <property type="component" value="Unassembled WGS sequence"/>
</dbReference>
<evidence type="ECO:0000256" key="3">
    <source>
        <dbReference type="ARBA" id="ARBA00022676"/>
    </source>
</evidence>
<dbReference type="Pfam" id="PF13231">
    <property type="entry name" value="PMT_2"/>
    <property type="match status" value="1"/>
</dbReference>
<feature type="transmembrane region" description="Helical" evidence="8">
    <location>
        <begin position="252"/>
        <end position="273"/>
    </location>
</feature>
<evidence type="ECO:0000256" key="4">
    <source>
        <dbReference type="ARBA" id="ARBA00022679"/>
    </source>
</evidence>
<feature type="transmembrane region" description="Helical" evidence="8">
    <location>
        <begin position="120"/>
        <end position="140"/>
    </location>
</feature>
<evidence type="ECO:0000313" key="11">
    <source>
        <dbReference type="Proteomes" id="UP000266426"/>
    </source>
</evidence>
<dbReference type="InterPro" id="IPR038731">
    <property type="entry name" value="RgtA/B/C-like"/>
</dbReference>
<reference evidence="10 11" key="1">
    <citation type="journal article" date="2017" name="ISME J.">
        <title>Energy and carbon metabolisms in a deep terrestrial subsurface fluid microbial community.</title>
        <authorList>
            <person name="Momper L."/>
            <person name="Jungbluth S.P."/>
            <person name="Lee M.D."/>
            <person name="Amend J.P."/>
        </authorList>
    </citation>
    <scope>NUCLEOTIDE SEQUENCE [LARGE SCALE GENOMIC DNA]</scope>
    <source>
        <strain evidence="10">SURF_26</strain>
    </source>
</reference>
<protein>
    <recommendedName>
        <fullName evidence="9">Glycosyltransferase RgtA/B/C/D-like domain-containing protein</fullName>
    </recommendedName>
</protein>
<sequence>MKLTLHKILRWIVPAFAGMFILTLLITVGLRMFYPYGLELMEGQTLVQAVRLMSGQPLYCEPSIAFAPMIYTPLYIYLSAPLVFLFGIGFFSLRLISVLATAGTLYIIYRFVKQETSSSCAGFVSSGLYAACYAVCGAWFDIARVDSLYIMLALTGVYFVRFHSSNRMYILAGVILALAIITKQTALICVAPLLIYIAVSKRARALYLIIPLVTVAGGSYFLLDRYYGGWLYFYTFWLPGQHDLLPDMIWKYWIYDIGGNLAMAVIVAGFGLYYMCRRPDRKCGFFYLFFLSGFLAAGWAGRLNSGGYVNALMPACAGITVVFGIGYFSFLSLRNSKLIALFGILVTVQFALLSYNPVRYIPDRADREAGDYLVEQVRSFDGLVFIPLHPYLNIQAGKQTMASWYCLGEFLGLYGRHIPKYYDKLVDEIRLAIARRQFEVVILDDPEYLPGFLFDDVLPRRYTLSKKLFAVPDVFKCRTGKPVRPEYLWIRK</sequence>
<feature type="domain" description="Glycosyltransferase RgtA/B/C/D-like" evidence="9">
    <location>
        <begin position="73"/>
        <end position="213"/>
    </location>
</feature>
<evidence type="ECO:0000256" key="6">
    <source>
        <dbReference type="ARBA" id="ARBA00022989"/>
    </source>
</evidence>
<comment type="caution">
    <text evidence="10">The sequence shown here is derived from an EMBL/GenBank/DDBJ whole genome shotgun (WGS) entry which is preliminary data.</text>
</comment>
<feature type="transmembrane region" description="Helical" evidence="8">
    <location>
        <begin position="308"/>
        <end position="331"/>
    </location>
</feature>
<keyword evidence="7 8" id="KW-0472">Membrane</keyword>
<dbReference type="PANTHER" id="PTHR33908:SF11">
    <property type="entry name" value="MEMBRANE PROTEIN"/>
    <property type="match status" value="1"/>
</dbReference>
<feature type="transmembrane region" description="Helical" evidence="8">
    <location>
        <begin position="338"/>
        <end position="355"/>
    </location>
</feature>
<gene>
    <name evidence="10" type="ORF">C4541_01840</name>
</gene>
<keyword evidence="6 8" id="KW-1133">Transmembrane helix</keyword>
<keyword evidence="2" id="KW-1003">Cell membrane</keyword>
<dbReference type="EMBL" id="QZJZ01000012">
    <property type="protein sequence ID" value="RJP61501.1"/>
    <property type="molecule type" value="Genomic_DNA"/>
</dbReference>